<dbReference type="GO" id="GO:0004222">
    <property type="term" value="F:metalloendopeptidase activity"/>
    <property type="evidence" value="ECO:0007669"/>
    <property type="project" value="UniProtKB-UniRule"/>
</dbReference>
<dbReference type="InterPro" id="IPR001506">
    <property type="entry name" value="Peptidase_M12A"/>
</dbReference>
<comment type="caution">
    <text evidence="6">Lacks conserved residue(s) required for the propagation of feature annotation.</text>
</comment>
<evidence type="ECO:0000256" key="6">
    <source>
        <dbReference type="PROSITE-ProRule" id="PRU01211"/>
    </source>
</evidence>
<dbReference type="EC" id="3.4.24.-" evidence="7"/>
<evidence type="ECO:0000313" key="9">
    <source>
        <dbReference type="EMBL" id="CDW38204.1"/>
    </source>
</evidence>
<keyword evidence="4 7" id="KW-0862">Zinc</keyword>
<evidence type="ECO:0000256" key="7">
    <source>
        <dbReference type="RuleBase" id="RU361183"/>
    </source>
</evidence>
<dbReference type="InterPro" id="IPR006026">
    <property type="entry name" value="Peptidase_Metallo"/>
</dbReference>
<evidence type="ECO:0000256" key="4">
    <source>
        <dbReference type="ARBA" id="ARBA00022833"/>
    </source>
</evidence>
<sequence>MRLFNVLSLVLVIFTSLVISDTFDKTIGRNLVKGLATKWPNTTLPYQISPGFTASEVELILSAMKEIQNTTSCLKWVNRTTQAHYIDIITGNEGCYSTFGFNAERKTHKLHIQGTGFTSSCMNKGIILNLMMKVMGFGIESNRPDRDSYVTISWENILDKEKLRFFRYRSVNEALDSVKICDPATMNAFDSCVQESQVDTLGLGYDYESITHFGSHYYSKNQNKTVIPKMRQSKNGVQIGQRTALSSLDVKKIISTYCYST</sequence>
<dbReference type="GO" id="GO:0008270">
    <property type="term" value="F:zinc ion binding"/>
    <property type="evidence" value="ECO:0007669"/>
    <property type="project" value="InterPro"/>
</dbReference>
<dbReference type="PRINTS" id="PR00480">
    <property type="entry name" value="ASTACIN"/>
</dbReference>
<keyword evidence="7" id="KW-0732">Signal</keyword>
<dbReference type="OrthoDB" id="291007at2759"/>
<evidence type="ECO:0000256" key="3">
    <source>
        <dbReference type="ARBA" id="ARBA00022801"/>
    </source>
</evidence>
<evidence type="ECO:0000256" key="5">
    <source>
        <dbReference type="ARBA" id="ARBA00023049"/>
    </source>
</evidence>
<dbReference type="PROSITE" id="PS51864">
    <property type="entry name" value="ASTACIN"/>
    <property type="match status" value="1"/>
</dbReference>
<dbReference type="Gene3D" id="3.40.390.10">
    <property type="entry name" value="Collagenase (Catalytic Domain)"/>
    <property type="match status" value="1"/>
</dbReference>
<dbReference type="PANTHER" id="PTHR10127:SF780">
    <property type="entry name" value="METALLOENDOPEPTIDASE"/>
    <property type="match status" value="1"/>
</dbReference>
<dbReference type="AlphaFoldDB" id="A0A0K2UIS2"/>
<keyword evidence="3 7" id="KW-0378">Hydrolase</keyword>
<feature type="chain" id="PRO_5005393115" description="Metalloendopeptidase" evidence="7">
    <location>
        <begin position="21"/>
        <end position="261"/>
    </location>
</feature>
<keyword evidence="1 7" id="KW-0645">Protease</keyword>
<keyword evidence="2 7" id="KW-0479">Metal-binding</keyword>
<evidence type="ECO:0000256" key="2">
    <source>
        <dbReference type="ARBA" id="ARBA00022723"/>
    </source>
</evidence>
<proteinExistence type="predicted"/>
<dbReference type="EMBL" id="HACA01020843">
    <property type="protein sequence ID" value="CDW38204.1"/>
    <property type="molecule type" value="Transcribed_RNA"/>
</dbReference>
<accession>A0A0K2UIS2</accession>
<dbReference type="GO" id="GO:0006508">
    <property type="term" value="P:proteolysis"/>
    <property type="evidence" value="ECO:0007669"/>
    <property type="project" value="UniProtKB-KW"/>
</dbReference>
<protein>
    <recommendedName>
        <fullName evidence="7">Metalloendopeptidase</fullName>
        <ecNumber evidence="7">3.4.24.-</ecNumber>
    </recommendedName>
</protein>
<evidence type="ECO:0000259" key="8">
    <source>
        <dbReference type="PROSITE" id="PS51864"/>
    </source>
</evidence>
<keyword evidence="5 7" id="KW-0482">Metalloprotease</keyword>
<dbReference type="InterPro" id="IPR024079">
    <property type="entry name" value="MetalloPept_cat_dom_sf"/>
</dbReference>
<dbReference type="PANTHER" id="PTHR10127">
    <property type="entry name" value="DISCOIDIN, CUB, EGF, LAMININ , AND ZINC METALLOPROTEASE DOMAIN CONTAINING"/>
    <property type="match status" value="1"/>
</dbReference>
<dbReference type="Pfam" id="PF01400">
    <property type="entry name" value="Astacin"/>
    <property type="match status" value="2"/>
</dbReference>
<comment type="cofactor">
    <cofactor evidence="7">
        <name>Zn(2+)</name>
        <dbReference type="ChEBI" id="CHEBI:29105"/>
    </cofactor>
    <text evidence="7">Binds 1 zinc ion per subunit.</text>
</comment>
<dbReference type="SMART" id="SM00235">
    <property type="entry name" value="ZnMc"/>
    <property type="match status" value="1"/>
</dbReference>
<evidence type="ECO:0000256" key="1">
    <source>
        <dbReference type="ARBA" id="ARBA00022670"/>
    </source>
</evidence>
<name>A0A0K2UIS2_LEPSM</name>
<reference evidence="9" key="1">
    <citation type="submission" date="2014-05" db="EMBL/GenBank/DDBJ databases">
        <authorList>
            <person name="Chronopoulou M."/>
        </authorList>
    </citation>
    <scope>NUCLEOTIDE SEQUENCE</scope>
    <source>
        <tissue evidence="9">Whole organism</tissue>
    </source>
</reference>
<feature type="signal peptide" evidence="7">
    <location>
        <begin position="1"/>
        <end position="20"/>
    </location>
</feature>
<dbReference type="SUPFAM" id="SSF55486">
    <property type="entry name" value="Metalloproteases ('zincins'), catalytic domain"/>
    <property type="match status" value="1"/>
</dbReference>
<feature type="domain" description="Peptidase M12A" evidence="8">
    <location>
        <begin position="30"/>
        <end position="259"/>
    </location>
</feature>
<organism evidence="9">
    <name type="scientific">Lepeophtheirus salmonis</name>
    <name type="common">Salmon louse</name>
    <name type="synonym">Caligus salmonis</name>
    <dbReference type="NCBI Taxonomy" id="72036"/>
    <lineage>
        <taxon>Eukaryota</taxon>
        <taxon>Metazoa</taxon>
        <taxon>Ecdysozoa</taxon>
        <taxon>Arthropoda</taxon>
        <taxon>Crustacea</taxon>
        <taxon>Multicrustacea</taxon>
        <taxon>Hexanauplia</taxon>
        <taxon>Copepoda</taxon>
        <taxon>Siphonostomatoida</taxon>
        <taxon>Caligidae</taxon>
        <taxon>Lepeophtheirus</taxon>
    </lineage>
</organism>